<dbReference type="InterPro" id="IPR032675">
    <property type="entry name" value="LRR_dom_sf"/>
</dbReference>
<evidence type="ECO:0000313" key="11">
    <source>
        <dbReference type="EMBL" id="KAG0315607.1"/>
    </source>
</evidence>
<dbReference type="AlphaFoldDB" id="A0A9P6UR42"/>
<comment type="subcellular location">
    <subcellularLocation>
        <location evidence="1">Nucleus</location>
    </subcellularLocation>
</comment>
<keyword evidence="12" id="KW-1185">Reference proteome</keyword>
<dbReference type="PROSITE" id="PS50177">
    <property type="entry name" value="NTF2_DOMAIN"/>
    <property type="match status" value="1"/>
</dbReference>
<dbReference type="Pfam" id="PF03943">
    <property type="entry name" value="TAP_C"/>
    <property type="match status" value="1"/>
</dbReference>
<organism evidence="11 12">
    <name type="scientific">Dissophora globulifera</name>
    <dbReference type="NCBI Taxonomy" id="979702"/>
    <lineage>
        <taxon>Eukaryota</taxon>
        <taxon>Fungi</taxon>
        <taxon>Fungi incertae sedis</taxon>
        <taxon>Mucoromycota</taxon>
        <taxon>Mortierellomycotina</taxon>
        <taxon>Mortierellomycetes</taxon>
        <taxon>Mortierellales</taxon>
        <taxon>Mortierellaceae</taxon>
        <taxon>Dissophora</taxon>
    </lineage>
</organism>
<evidence type="ECO:0000259" key="9">
    <source>
        <dbReference type="PROSITE" id="PS50177"/>
    </source>
</evidence>
<dbReference type="EMBL" id="JAAAIP010000527">
    <property type="protein sequence ID" value="KAG0315607.1"/>
    <property type="molecule type" value="Genomic_DNA"/>
</dbReference>
<comment type="similarity">
    <text evidence="2">Belongs to the NXF family.</text>
</comment>
<dbReference type="Proteomes" id="UP000738325">
    <property type="component" value="Unassembled WGS sequence"/>
</dbReference>
<feature type="region of interest" description="Disordered" evidence="8">
    <location>
        <begin position="1"/>
        <end position="36"/>
    </location>
</feature>
<comment type="caution">
    <text evidence="11">The sequence shown here is derived from an EMBL/GenBank/DDBJ whole genome shotgun (WGS) entry which is preliminary data.</text>
</comment>
<evidence type="ECO:0000256" key="4">
    <source>
        <dbReference type="ARBA" id="ARBA00022614"/>
    </source>
</evidence>
<dbReference type="GO" id="GO:0005634">
    <property type="term" value="C:nucleus"/>
    <property type="evidence" value="ECO:0007669"/>
    <property type="project" value="UniProtKB-SubCell"/>
</dbReference>
<evidence type="ECO:0000259" key="10">
    <source>
        <dbReference type="PROSITE" id="PS51281"/>
    </source>
</evidence>
<dbReference type="PANTHER" id="PTHR10662:SF22">
    <property type="entry name" value="NUCLEAR RNA EXPORT FACTOR 1"/>
    <property type="match status" value="1"/>
</dbReference>
<dbReference type="InterPro" id="IPR030217">
    <property type="entry name" value="NXF_fam"/>
</dbReference>
<dbReference type="OrthoDB" id="25872at2759"/>
<evidence type="ECO:0000256" key="3">
    <source>
        <dbReference type="ARBA" id="ARBA00022448"/>
    </source>
</evidence>
<evidence type="ECO:0000256" key="8">
    <source>
        <dbReference type="SAM" id="MobiDB-lite"/>
    </source>
</evidence>
<keyword evidence="4" id="KW-0433">Leucine-rich repeat</keyword>
<evidence type="ECO:0000313" key="12">
    <source>
        <dbReference type="Proteomes" id="UP000738325"/>
    </source>
</evidence>
<feature type="domain" description="NTF2" evidence="9">
    <location>
        <begin position="341"/>
        <end position="512"/>
    </location>
</feature>
<dbReference type="GO" id="GO:0003723">
    <property type="term" value="F:RNA binding"/>
    <property type="evidence" value="ECO:0007669"/>
    <property type="project" value="TreeGrafter"/>
</dbReference>
<dbReference type="PROSITE" id="PS51450">
    <property type="entry name" value="LRR"/>
    <property type="match status" value="1"/>
</dbReference>
<feature type="region of interest" description="Disordered" evidence="8">
    <location>
        <begin position="121"/>
        <end position="145"/>
    </location>
</feature>
<dbReference type="PANTHER" id="PTHR10662">
    <property type="entry name" value="NUCLEAR RNA EXPORT FACTOR"/>
    <property type="match status" value="1"/>
</dbReference>
<dbReference type="GO" id="GO:0016973">
    <property type="term" value="P:poly(A)+ mRNA export from nucleus"/>
    <property type="evidence" value="ECO:0007669"/>
    <property type="project" value="TreeGrafter"/>
</dbReference>
<dbReference type="InterPro" id="IPR001611">
    <property type="entry name" value="Leu-rich_rpt"/>
</dbReference>
<dbReference type="InterPro" id="IPR032710">
    <property type="entry name" value="NTF2-like_dom_sf"/>
</dbReference>
<dbReference type="InterPro" id="IPR005637">
    <property type="entry name" value="TAP_C_dom"/>
</dbReference>
<keyword evidence="3" id="KW-0813">Transport</keyword>
<protein>
    <submittedName>
        <fullName evidence="11">Nuclear mRNA export, poly(A)+RNA binding protein</fullName>
    </submittedName>
</protein>
<dbReference type="PROSITE" id="PS51281">
    <property type="entry name" value="TAP_C"/>
    <property type="match status" value="1"/>
</dbReference>
<evidence type="ECO:0000256" key="7">
    <source>
        <dbReference type="ARBA" id="ARBA00023242"/>
    </source>
</evidence>
<dbReference type="SUPFAM" id="SSF54427">
    <property type="entry name" value="NTF2-like"/>
    <property type="match status" value="1"/>
</dbReference>
<proteinExistence type="inferred from homology"/>
<feature type="domain" description="TAP-C" evidence="10">
    <location>
        <begin position="552"/>
        <end position="605"/>
    </location>
</feature>
<dbReference type="InterPro" id="IPR009060">
    <property type="entry name" value="UBA-like_sf"/>
</dbReference>
<feature type="compositionally biased region" description="Polar residues" evidence="8">
    <location>
        <begin position="126"/>
        <end position="138"/>
    </location>
</feature>
<accession>A0A9P6UR42</accession>
<dbReference type="Gene3D" id="1.10.8.10">
    <property type="entry name" value="DNA helicase RuvA subunit, C-terminal domain"/>
    <property type="match status" value="1"/>
</dbReference>
<keyword evidence="7" id="KW-0539">Nucleus</keyword>
<dbReference type="SUPFAM" id="SSF52058">
    <property type="entry name" value="L domain-like"/>
    <property type="match status" value="1"/>
</dbReference>
<name>A0A9P6UR42_9FUNG</name>
<dbReference type="SMART" id="SM00804">
    <property type="entry name" value="TAP_C"/>
    <property type="match status" value="1"/>
</dbReference>
<dbReference type="InterPro" id="IPR002075">
    <property type="entry name" value="NTF2_dom"/>
</dbReference>
<evidence type="ECO:0000256" key="6">
    <source>
        <dbReference type="ARBA" id="ARBA00022816"/>
    </source>
</evidence>
<reference evidence="11" key="1">
    <citation type="journal article" date="2020" name="Fungal Divers.">
        <title>Resolving the Mortierellaceae phylogeny through synthesis of multi-gene phylogenetics and phylogenomics.</title>
        <authorList>
            <person name="Vandepol N."/>
            <person name="Liber J."/>
            <person name="Desiro A."/>
            <person name="Na H."/>
            <person name="Kennedy M."/>
            <person name="Barry K."/>
            <person name="Grigoriev I.V."/>
            <person name="Miller A.N."/>
            <person name="O'Donnell K."/>
            <person name="Stajich J.E."/>
            <person name="Bonito G."/>
        </authorList>
    </citation>
    <scope>NUCLEOTIDE SEQUENCE</scope>
    <source>
        <strain evidence="11">REB-010B</strain>
    </source>
</reference>
<dbReference type="Pfam" id="PF22602">
    <property type="entry name" value="NXF_NTF2"/>
    <property type="match status" value="1"/>
</dbReference>
<dbReference type="Gene3D" id="3.10.450.50">
    <property type="match status" value="1"/>
</dbReference>
<feature type="compositionally biased region" description="Polar residues" evidence="8">
    <location>
        <begin position="17"/>
        <end position="26"/>
    </location>
</feature>
<dbReference type="InterPro" id="IPR018222">
    <property type="entry name" value="Nuclear_transport_factor_2_euk"/>
</dbReference>
<evidence type="ECO:0000256" key="1">
    <source>
        <dbReference type="ARBA" id="ARBA00004123"/>
    </source>
</evidence>
<keyword evidence="6" id="KW-0509">mRNA transport</keyword>
<sequence length="608" mass="66575">MGAEKKNFSPYQRPKRNNNISSSSGAGDTRSGAGDSIDPTGTVVIFVTGRSDMPSLANDSGLYDFLNRKASPMKLNITSKRTNEMSGVMSFVVGDFAQARVLRNLSGIRYKGQKLSIKTSVDDKIASSTGDSGPSQRPSAPPSHGTIDAMRNFMRSRYNNGFLNLENMTQDSILRAAKIIPPGQTRGRSDVGTVMMKVAAELFPETTTISFAMNGIRSLQPISAVSIYFPNLQNLSFKGNNIQYFRDLEYLSGKKLPHLKELILLDNPVRDRDLAKNNDDLSYRSSVLRLFPSIVMLDQVPVTNKISFGLGDILKDDLPEHAVLPAQIKGNFFDNAGTEATALEFLASYLKLFDTNRRSLEHAYDMNATFSLQTMTPISPLQKRKNQAADNWAGYISHSRNLSKIKDLDLRVKKMFYGSKSVVQDGLVTMPETKHDLSDASKFCVDAWQTGGLLPGVCIYICLHGEFEELHHGAQGLMKSFDRTFIIAPAPPGSSAAMNGWKCLIISDQLTIRGYNGSEAWQPELALPMIAGANGVPSAVTTPQVPMPGVSAEQHVKAQELQRLTGLNYPYALQCLTASGWDVAKGVALVEGNRANIPADAWQQPTFS</sequence>
<dbReference type="Gene3D" id="3.80.10.10">
    <property type="entry name" value="Ribonuclease Inhibitor"/>
    <property type="match status" value="1"/>
</dbReference>
<dbReference type="SUPFAM" id="SSF46934">
    <property type="entry name" value="UBA-like"/>
    <property type="match status" value="1"/>
</dbReference>
<gene>
    <name evidence="11" type="primary">MEX67</name>
    <name evidence="11" type="ORF">BGZ99_007360</name>
</gene>
<evidence type="ECO:0000256" key="5">
    <source>
        <dbReference type="ARBA" id="ARBA00022737"/>
    </source>
</evidence>
<keyword evidence="5" id="KW-0677">Repeat</keyword>
<evidence type="ECO:0000256" key="2">
    <source>
        <dbReference type="ARBA" id="ARBA00009285"/>
    </source>
</evidence>